<accession>A0A1Y1S8N4</accession>
<dbReference type="VEuPathDB" id="MicrosporidiaDB:ECANGB1_2218"/>
<dbReference type="OrthoDB" id="19419at2759"/>
<evidence type="ECO:0000313" key="1">
    <source>
        <dbReference type="EMBL" id="ORD94822.1"/>
    </source>
</evidence>
<proteinExistence type="predicted"/>
<dbReference type="EMBL" id="LWDP01000008">
    <property type="protein sequence ID" value="ORD94822.1"/>
    <property type="molecule type" value="Genomic_DNA"/>
</dbReference>
<keyword evidence="2" id="KW-1185">Reference proteome</keyword>
<name>A0A1Y1S8N4_9MICR</name>
<organism evidence="1 2">
    <name type="scientific">Enterospora canceri</name>
    <dbReference type="NCBI Taxonomy" id="1081671"/>
    <lineage>
        <taxon>Eukaryota</taxon>
        <taxon>Fungi</taxon>
        <taxon>Fungi incertae sedis</taxon>
        <taxon>Microsporidia</taxon>
        <taxon>Enterocytozoonidae</taxon>
        <taxon>Enterospora</taxon>
    </lineage>
</organism>
<dbReference type="AlphaFoldDB" id="A0A1Y1S8N4"/>
<evidence type="ECO:0000313" key="2">
    <source>
        <dbReference type="Proteomes" id="UP000192639"/>
    </source>
</evidence>
<protein>
    <submittedName>
        <fullName evidence="1">Y121</fullName>
    </submittedName>
</protein>
<gene>
    <name evidence="1" type="primary">Y121</name>
    <name evidence="1" type="ORF">ECANGB1_2218</name>
</gene>
<comment type="caution">
    <text evidence="1">The sequence shown here is derived from an EMBL/GenBank/DDBJ whole genome shotgun (WGS) entry which is preliminary data.</text>
</comment>
<dbReference type="Proteomes" id="UP000192639">
    <property type="component" value="Unassembled WGS sequence"/>
</dbReference>
<sequence>MADAETKRKIQQIQKEVEGNFNEYLKREYALKMEFQKQNEGILAERDSLFQKMEEDEMREMMTAALDNFPEIHSKLPVVVVGEDECYDCEFIKFIKAEYLENYRIKVTVDLFENPYVEQTRLERTFGFMAREEGAMQLTYKDGVESCPLFAYFESDDETLEMFDLFYEFYANLPFYAYSEE</sequence>
<reference evidence="1 2" key="1">
    <citation type="journal article" date="2017" name="Environ. Microbiol.">
        <title>Decay of the glycolytic pathway and adaptation to intranuclear parasitism within Enterocytozoonidae microsporidia.</title>
        <authorList>
            <person name="Wiredu Boakye D."/>
            <person name="Jaroenlak P."/>
            <person name="Prachumwat A."/>
            <person name="Williams T.A."/>
            <person name="Bateman K.S."/>
            <person name="Itsathitphaisarn O."/>
            <person name="Sritunyalucksana K."/>
            <person name="Paszkiewicz K.H."/>
            <person name="Moore K.A."/>
            <person name="Stentiford G.D."/>
            <person name="Williams B.A."/>
        </authorList>
    </citation>
    <scope>NUCLEOTIDE SEQUENCE [LARGE SCALE GENOMIC DNA]</scope>
    <source>
        <strain evidence="1 2">GB1</strain>
    </source>
</reference>